<gene>
    <name evidence="3" type="ORF">FSB76_17610</name>
</gene>
<dbReference type="Proteomes" id="UP000321362">
    <property type="component" value="Chromosome"/>
</dbReference>
<dbReference type="Gene3D" id="3.20.20.80">
    <property type="entry name" value="Glycosidases"/>
    <property type="match status" value="1"/>
</dbReference>
<evidence type="ECO:0000259" key="2">
    <source>
        <dbReference type="Pfam" id="PF02836"/>
    </source>
</evidence>
<accession>A0A5B8W2E0</accession>
<feature type="chain" id="PRO_5023120941" description="Glycoside hydrolase family 2 catalytic domain-containing protein" evidence="1">
    <location>
        <begin position="28"/>
        <end position="439"/>
    </location>
</feature>
<dbReference type="SUPFAM" id="SSF51445">
    <property type="entry name" value="(Trans)glycosidases"/>
    <property type="match status" value="1"/>
</dbReference>
<name>A0A5B8W2E0_9SPHI</name>
<dbReference type="Pfam" id="PF02836">
    <property type="entry name" value="Glyco_hydro_2_C"/>
    <property type="match status" value="1"/>
</dbReference>
<dbReference type="RefSeq" id="WP_147055576.1">
    <property type="nucleotide sequence ID" value="NZ_CP042437.1"/>
</dbReference>
<sequence length="439" mass="50370">MTFYSFRLVVTYLMLCFLLLACNRVQPANNMGKTVFIKNENGKYTLYRNGKPFFVKGAAGYTNLKRLKEAGGNTIRVWDTLHLANILDSAQANNLAVIVGLPMPPSLKMDEFYNTPQAAIVTKKITSLINKYKNHPALLCWCLGNELSFPIRPRFNQFYTIFNNLVDVIHHDDPQHPVTTTTVGFQKEDIFNIQHRTPVDFISFNIFGSIQTLKQNLQDFKWLWSGPFLITEWSVEGPWVAGSQNIWGAYVEDSSTKKAEQYLAIYRNYMPVDNPRFLGSMVFYWGQKQELTPTWFSLFDEQGAQTEAVNAMQYLWTGKKAPMKAPDIKYMLVNNKGGHDNILFSPKTTTFAVAYMNEPDTAKLTYKWKLFAEDWFKPNGIFGEKPLKNIKDAFTENNGPVAKFKVPESEGPYRLYVYVYNNTGYFATANVPFYVLNNP</sequence>
<dbReference type="AlphaFoldDB" id="A0A5B8W2E0"/>
<feature type="signal peptide" evidence="1">
    <location>
        <begin position="1"/>
        <end position="27"/>
    </location>
</feature>
<evidence type="ECO:0000313" key="3">
    <source>
        <dbReference type="EMBL" id="QEC77669.1"/>
    </source>
</evidence>
<dbReference type="InterPro" id="IPR006103">
    <property type="entry name" value="Glyco_hydro_2_cat"/>
</dbReference>
<evidence type="ECO:0000256" key="1">
    <source>
        <dbReference type="SAM" id="SignalP"/>
    </source>
</evidence>
<evidence type="ECO:0000313" key="4">
    <source>
        <dbReference type="Proteomes" id="UP000321362"/>
    </source>
</evidence>
<feature type="domain" description="Glycoside hydrolase family 2 catalytic" evidence="2">
    <location>
        <begin position="119"/>
        <end position="236"/>
    </location>
</feature>
<protein>
    <recommendedName>
        <fullName evidence="2">Glycoside hydrolase family 2 catalytic domain-containing protein</fullName>
    </recommendedName>
</protein>
<proteinExistence type="predicted"/>
<keyword evidence="1" id="KW-0732">Signal</keyword>
<dbReference type="GO" id="GO:0005975">
    <property type="term" value="P:carbohydrate metabolic process"/>
    <property type="evidence" value="ECO:0007669"/>
    <property type="project" value="InterPro"/>
</dbReference>
<organism evidence="3 4">
    <name type="scientific">Mucilaginibacter ginsenosidivorax</name>
    <dbReference type="NCBI Taxonomy" id="862126"/>
    <lineage>
        <taxon>Bacteria</taxon>
        <taxon>Pseudomonadati</taxon>
        <taxon>Bacteroidota</taxon>
        <taxon>Sphingobacteriia</taxon>
        <taxon>Sphingobacteriales</taxon>
        <taxon>Sphingobacteriaceae</taxon>
        <taxon>Mucilaginibacter</taxon>
    </lineage>
</organism>
<keyword evidence="4" id="KW-1185">Reference proteome</keyword>
<dbReference type="KEGG" id="mgk:FSB76_17610"/>
<reference evidence="3 4" key="1">
    <citation type="journal article" date="2013" name="J. Microbiol.">
        <title>Mucilaginibacter ginsenosidivorax sp. nov., with ginsenoside converting activity isolated from sediment.</title>
        <authorList>
            <person name="Kim J.K."/>
            <person name="Choi T.E."/>
            <person name="Liu Q.M."/>
            <person name="Park H.Y."/>
            <person name="Yi T.H."/>
            <person name="Yoon M.H."/>
            <person name="Kim S.C."/>
            <person name="Im W.T."/>
        </authorList>
    </citation>
    <scope>NUCLEOTIDE SEQUENCE [LARGE SCALE GENOMIC DNA]</scope>
    <source>
        <strain evidence="3 4">KHI28</strain>
    </source>
</reference>
<dbReference type="EMBL" id="CP042437">
    <property type="protein sequence ID" value="QEC77669.1"/>
    <property type="molecule type" value="Genomic_DNA"/>
</dbReference>
<dbReference type="GO" id="GO:0004553">
    <property type="term" value="F:hydrolase activity, hydrolyzing O-glycosyl compounds"/>
    <property type="evidence" value="ECO:0007669"/>
    <property type="project" value="InterPro"/>
</dbReference>
<dbReference type="PROSITE" id="PS51257">
    <property type="entry name" value="PROKAR_LIPOPROTEIN"/>
    <property type="match status" value="1"/>
</dbReference>
<dbReference type="InterPro" id="IPR017853">
    <property type="entry name" value="GH"/>
</dbReference>
<dbReference type="OrthoDB" id="9801077at2"/>